<keyword evidence="1" id="KW-0472">Membrane</keyword>
<name>A0A2M8LAX4_9BACT</name>
<evidence type="ECO:0000313" key="2">
    <source>
        <dbReference type="EMBL" id="PJE73772.1"/>
    </source>
</evidence>
<organism evidence="2 3">
    <name type="scientific">Candidatus Terrybacteria bacterium CG10_big_fil_rev_8_21_14_0_10_41_10</name>
    <dbReference type="NCBI Taxonomy" id="1975026"/>
    <lineage>
        <taxon>Bacteria</taxon>
        <taxon>Candidatus Terryibacteriota</taxon>
    </lineage>
</organism>
<keyword evidence="1" id="KW-0812">Transmembrane</keyword>
<dbReference type="Proteomes" id="UP000230959">
    <property type="component" value="Unassembled WGS sequence"/>
</dbReference>
<evidence type="ECO:0000313" key="3">
    <source>
        <dbReference type="Proteomes" id="UP000230959"/>
    </source>
</evidence>
<dbReference type="AlphaFoldDB" id="A0A2M8LAX4"/>
<comment type="caution">
    <text evidence="2">The sequence shown here is derived from an EMBL/GenBank/DDBJ whole genome shotgun (WGS) entry which is preliminary data.</text>
</comment>
<feature type="transmembrane region" description="Helical" evidence="1">
    <location>
        <begin position="9"/>
        <end position="28"/>
    </location>
</feature>
<evidence type="ECO:0000256" key="1">
    <source>
        <dbReference type="SAM" id="Phobius"/>
    </source>
</evidence>
<accession>A0A2M8LAX4</accession>
<dbReference type="EMBL" id="PFER01000013">
    <property type="protein sequence ID" value="PJE73772.1"/>
    <property type="molecule type" value="Genomic_DNA"/>
</dbReference>
<reference evidence="3" key="1">
    <citation type="submission" date="2017-09" db="EMBL/GenBank/DDBJ databases">
        <title>Depth-based differentiation of microbial function through sediment-hosted aquifers and enrichment of novel symbionts in the deep terrestrial subsurface.</title>
        <authorList>
            <person name="Probst A.J."/>
            <person name="Ladd B."/>
            <person name="Jarett J.K."/>
            <person name="Geller-Mcgrath D.E."/>
            <person name="Sieber C.M.K."/>
            <person name="Emerson J.B."/>
            <person name="Anantharaman K."/>
            <person name="Thomas B.C."/>
            <person name="Malmstrom R."/>
            <person name="Stieglmeier M."/>
            <person name="Klingl A."/>
            <person name="Woyke T."/>
            <person name="Ryan C.M."/>
            <person name="Banfield J.F."/>
        </authorList>
    </citation>
    <scope>NUCLEOTIDE SEQUENCE [LARGE SCALE GENOMIC DNA]</scope>
</reference>
<gene>
    <name evidence="2" type="ORF">COV02_00750</name>
</gene>
<keyword evidence="1" id="KW-1133">Transmembrane helix</keyword>
<sequence length="253" mass="28277">MNWAAKRQLFYFLIFFLIIAGIGGLFAIKITAPTCDDGKQNQNEEGVDCGGSCSKMCLGDIKDLVSIWVRSLKVENGNYDVVAMVENRNLSLVAEAIKYQFKLYDKNNVLVAVRSGQTFAPPGQKFAIFESNIDTGRREPTKAFIEFEKDIKWDINRDDKLSIIVTNKEYNDDLFPKLSATLANKSIQDAKGVWATAIIYNFNGNTIAASATRLEFLEAGSSSEVYFTWPSDFEDDVDSVELIISIEPSSFNP</sequence>
<protein>
    <submittedName>
        <fullName evidence="2">Uncharacterized protein</fullName>
    </submittedName>
</protein>
<proteinExistence type="predicted"/>